<gene>
    <name evidence="3" type="ORF">Cme02nite_55910</name>
</gene>
<evidence type="ECO:0000313" key="3">
    <source>
        <dbReference type="EMBL" id="GIG17259.1"/>
    </source>
</evidence>
<feature type="signal peptide" evidence="2">
    <location>
        <begin position="1"/>
        <end position="32"/>
    </location>
</feature>
<keyword evidence="2" id="KW-0732">Signal</keyword>
<proteinExistence type="predicted"/>
<evidence type="ECO:0000256" key="2">
    <source>
        <dbReference type="SAM" id="SignalP"/>
    </source>
</evidence>
<dbReference type="AlphaFoldDB" id="A0A8J3LKF4"/>
<organism evidence="3 4">
    <name type="scientific">Catellatospora methionotrophica</name>
    <dbReference type="NCBI Taxonomy" id="121620"/>
    <lineage>
        <taxon>Bacteria</taxon>
        <taxon>Bacillati</taxon>
        <taxon>Actinomycetota</taxon>
        <taxon>Actinomycetes</taxon>
        <taxon>Micromonosporales</taxon>
        <taxon>Micromonosporaceae</taxon>
        <taxon>Catellatospora</taxon>
    </lineage>
</organism>
<evidence type="ECO:0000256" key="1">
    <source>
        <dbReference type="SAM" id="MobiDB-lite"/>
    </source>
</evidence>
<feature type="chain" id="PRO_5035195947" description="Lipoprotein" evidence="2">
    <location>
        <begin position="33"/>
        <end position="212"/>
    </location>
</feature>
<sequence>MTTLGVRPAVSLWIGGAMVAALSACDPQPATAPTAAPSPAPASTAASPSPSTIASAAPSPVGEVPKPDQAFLLQAVDRVEDPVLTVTASGRIGTYPGGADTGEREQFVLAPLSPGATTYLLKTARLRTGGEPLCISVDGAVPHAAACDAADRDQKVTLVASPGMEGARGADFELVIGDRNVEVDAAGKVSLRERVGPAQTAFRFVLAGPGGQ</sequence>
<protein>
    <recommendedName>
        <fullName evidence="5">Lipoprotein</fullName>
    </recommendedName>
</protein>
<comment type="caution">
    <text evidence="3">The sequence shown here is derived from an EMBL/GenBank/DDBJ whole genome shotgun (WGS) entry which is preliminary data.</text>
</comment>
<feature type="region of interest" description="Disordered" evidence="1">
    <location>
        <begin position="27"/>
        <end position="62"/>
    </location>
</feature>
<dbReference type="PROSITE" id="PS51257">
    <property type="entry name" value="PROKAR_LIPOPROTEIN"/>
    <property type="match status" value="1"/>
</dbReference>
<name>A0A8J3LKF4_9ACTN</name>
<dbReference type="RefSeq" id="WP_166380947.1">
    <property type="nucleotide sequence ID" value="NZ_BAAATT010000030.1"/>
</dbReference>
<evidence type="ECO:0000313" key="4">
    <source>
        <dbReference type="Proteomes" id="UP000660339"/>
    </source>
</evidence>
<dbReference type="EMBL" id="BONJ01000030">
    <property type="protein sequence ID" value="GIG17259.1"/>
    <property type="molecule type" value="Genomic_DNA"/>
</dbReference>
<accession>A0A8J3LKF4</accession>
<feature type="compositionally biased region" description="Low complexity" evidence="1">
    <location>
        <begin position="29"/>
        <end position="60"/>
    </location>
</feature>
<dbReference type="Proteomes" id="UP000660339">
    <property type="component" value="Unassembled WGS sequence"/>
</dbReference>
<evidence type="ECO:0008006" key="5">
    <source>
        <dbReference type="Google" id="ProtNLM"/>
    </source>
</evidence>
<reference evidence="3" key="1">
    <citation type="submission" date="2021-01" db="EMBL/GenBank/DDBJ databases">
        <title>Whole genome shotgun sequence of Catellatospora methionotrophica NBRC 14553.</title>
        <authorList>
            <person name="Komaki H."/>
            <person name="Tamura T."/>
        </authorList>
    </citation>
    <scope>NUCLEOTIDE SEQUENCE</scope>
    <source>
        <strain evidence="3">NBRC 14553</strain>
    </source>
</reference>
<keyword evidence="4" id="KW-1185">Reference proteome</keyword>